<dbReference type="Proteomes" id="UP000244855">
    <property type="component" value="Unassembled WGS sequence"/>
</dbReference>
<protein>
    <submittedName>
        <fullName evidence="1">PEBP-like protein</fullName>
    </submittedName>
</protein>
<dbReference type="PANTHER" id="PTHR11362:SF78">
    <property type="entry name" value="PROTEASE INHIBITOR"/>
    <property type="match status" value="1"/>
</dbReference>
<dbReference type="OrthoDB" id="2506647at2759"/>
<dbReference type="GO" id="GO:0005543">
    <property type="term" value="F:phospholipid binding"/>
    <property type="evidence" value="ECO:0007669"/>
    <property type="project" value="TreeGrafter"/>
</dbReference>
<dbReference type="Gene3D" id="3.90.280.10">
    <property type="entry name" value="PEBP-like"/>
    <property type="match status" value="1"/>
</dbReference>
<dbReference type="EMBL" id="KZ805341">
    <property type="protein sequence ID" value="PVI02564.1"/>
    <property type="molecule type" value="Genomic_DNA"/>
</dbReference>
<dbReference type="AlphaFoldDB" id="A0A2V1DYX4"/>
<name>A0A2V1DYX4_9PLEO</name>
<organism evidence="1 2">
    <name type="scientific">Periconia macrospinosa</name>
    <dbReference type="NCBI Taxonomy" id="97972"/>
    <lineage>
        <taxon>Eukaryota</taxon>
        <taxon>Fungi</taxon>
        <taxon>Dikarya</taxon>
        <taxon>Ascomycota</taxon>
        <taxon>Pezizomycotina</taxon>
        <taxon>Dothideomycetes</taxon>
        <taxon>Pleosporomycetidae</taxon>
        <taxon>Pleosporales</taxon>
        <taxon>Massarineae</taxon>
        <taxon>Periconiaceae</taxon>
        <taxon>Periconia</taxon>
    </lineage>
</organism>
<dbReference type="STRING" id="97972.A0A2V1DYX4"/>
<proteinExistence type="predicted"/>
<dbReference type="GO" id="GO:0030414">
    <property type="term" value="F:peptidase inhibitor activity"/>
    <property type="evidence" value="ECO:0007669"/>
    <property type="project" value="TreeGrafter"/>
</dbReference>
<evidence type="ECO:0000313" key="1">
    <source>
        <dbReference type="EMBL" id="PVI02564.1"/>
    </source>
</evidence>
<dbReference type="Pfam" id="PF01161">
    <property type="entry name" value="PBP"/>
    <property type="match status" value="1"/>
</dbReference>
<dbReference type="GO" id="GO:0030162">
    <property type="term" value="P:regulation of proteolysis"/>
    <property type="evidence" value="ECO:0007669"/>
    <property type="project" value="TreeGrafter"/>
</dbReference>
<reference evidence="1 2" key="1">
    <citation type="journal article" date="2018" name="Sci. Rep.">
        <title>Comparative genomics provides insights into the lifestyle and reveals functional heterogeneity of dark septate endophytic fungi.</title>
        <authorList>
            <person name="Knapp D.G."/>
            <person name="Nemeth J.B."/>
            <person name="Barry K."/>
            <person name="Hainaut M."/>
            <person name="Henrissat B."/>
            <person name="Johnson J."/>
            <person name="Kuo A."/>
            <person name="Lim J.H.P."/>
            <person name="Lipzen A."/>
            <person name="Nolan M."/>
            <person name="Ohm R.A."/>
            <person name="Tamas L."/>
            <person name="Grigoriev I.V."/>
            <person name="Spatafora J.W."/>
            <person name="Nagy L.G."/>
            <person name="Kovacs G.M."/>
        </authorList>
    </citation>
    <scope>NUCLEOTIDE SEQUENCE [LARGE SCALE GENOMIC DNA]</scope>
    <source>
        <strain evidence="1 2">DSE2036</strain>
    </source>
</reference>
<dbReference type="CDD" id="cd00866">
    <property type="entry name" value="PEBP_euk"/>
    <property type="match status" value="1"/>
</dbReference>
<gene>
    <name evidence="1" type="ORF">DM02DRAFT_612808</name>
</gene>
<evidence type="ECO:0000313" key="2">
    <source>
        <dbReference type="Proteomes" id="UP000244855"/>
    </source>
</evidence>
<dbReference type="SUPFAM" id="SSF49777">
    <property type="entry name" value="PEBP-like"/>
    <property type="match status" value="1"/>
</dbReference>
<dbReference type="InterPro" id="IPR008914">
    <property type="entry name" value="PEBP"/>
</dbReference>
<accession>A0A2V1DYX4</accession>
<sequence length="182" mass="19960">MPSLSKSVTDAFKASTTTLKIAFPTTNVTTLGQKVEKQDAQSAPTLFLKSPTPSKSYLTISLDPDAPFPSFAFLGPILHGIQTDLVPEGDPDAEGYVKLTSSVKDVAEWTAPAPPKISGPHRYVFLTWEQPEGVSDKTVRELLHWKEGEKVGLGKRVRWNEEDFEQRVGLKDVVASGWFVCG</sequence>
<dbReference type="GO" id="GO:0046578">
    <property type="term" value="P:regulation of Ras protein signal transduction"/>
    <property type="evidence" value="ECO:0007669"/>
    <property type="project" value="TreeGrafter"/>
</dbReference>
<dbReference type="InterPro" id="IPR035810">
    <property type="entry name" value="PEBP_euk"/>
</dbReference>
<keyword evidence="2" id="KW-1185">Reference proteome</keyword>
<dbReference type="InterPro" id="IPR036610">
    <property type="entry name" value="PEBP-like_sf"/>
</dbReference>
<dbReference type="PANTHER" id="PTHR11362">
    <property type="entry name" value="PHOSPHATIDYLETHANOLAMINE-BINDING PROTEIN"/>
    <property type="match status" value="1"/>
</dbReference>